<reference evidence="1" key="1">
    <citation type="submission" date="2018-05" db="EMBL/GenBank/DDBJ databases">
        <authorList>
            <person name="Lanie J.A."/>
            <person name="Ng W.-L."/>
            <person name="Kazmierczak K.M."/>
            <person name="Andrzejewski T.M."/>
            <person name="Davidsen T.M."/>
            <person name="Wayne K.J."/>
            <person name="Tettelin H."/>
            <person name="Glass J.I."/>
            <person name="Rusch D."/>
            <person name="Podicherti R."/>
            <person name="Tsui H.-C.T."/>
            <person name="Winkler M.E."/>
        </authorList>
    </citation>
    <scope>NUCLEOTIDE SEQUENCE</scope>
</reference>
<accession>A0A382X1L5</accession>
<dbReference type="EMBL" id="UINC01164168">
    <property type="protein sequence ID" value="SVD64873.1"/>
    <property type="molecule type" value="Genomic_DNA"/>
</dbReference>
<organism evidence="1">
    <name type="scientific">marine metagenome</name>
    <dbReference type="NCBI Taxonomy" id="408172"/>
    <lineage>
        <taxon>unclassified sequences</taxon>
        <taxon>metagenomes</taxon>
        <taxon>ecological metagenomes</taxon>
    </lineage>
</organism>
<name>A0A382X1L5_9ZZZZ</name>
<protein>
    <submittedName>
        <fullName evidence="1">Uncharacterized protein</fullName>
    </submittedName>
</protein>
<proteinExistence type="predicted"/>
<gene>
    <name evidence="1" type="ORF">METZ01_LOCUS417727</name>
</gene>
<sequence length="109" mass="12376">MRICFGLSGVFLCSLTGFLTLPLLGQHSLESDSLYLDEYEVAGSAIPPFYQSLEEKNYYHSRQIHGMKKDLNSHSRNLQDLRARFNQVFYGRVGSDANGDPFRIGDEPK</sequence>
<evidence type="ECO:0000313" key="1">
    <source>
        <dbReference type="EMBL" id="SVD64873.1"/>
    </source>
</evidence>
<feature type="non-terminal residue" evidence="1">
    <location>
        <position position="109"/>
    </location>
</feature>
<dbReference type="AlphaFoldDB" id="A0A382X1L5"/>